<organism evidence="3 4">
    <name type="scientific">Streptacidiphilus monticola</name>
    <dbReference type="NCBI Taxonomy" id="2161674"/>
    <lineage>
        <taxon>Bacteria</taxon>
        <taxon>Bacillati</taxon>
        <taxon>Actinomycetota</taxon>
        <taxon>Actinomycetes</taxon>
        <taxon>Kitasatosporales</taxon>
        <taxon>Streptomycetaceae</taxon>
        <taxon>Streptacidiphilus</taxon>
    </lineage>
</organism>
<feature type="chain" id="PRO_5045338708" description="ATP-binding protein" evidence="2">
    <location>
        <begin position="30"/>
        <end position="224"/>
    </location>
</feature>
<evidence type="ECO:0000256" key="1">
    <source>
        <dbReference type="SAM" id="MobiDB-lite"/>
    </source>
</evidence>
<reference evidence="4" key="1">
    <citation type="journal article" date="2019" name="Int. J. Syst. Evol. Microbiol.">
        <title>The Global Catalogue of Microorganisms (GCM) 10K type strain sequencing project: providing services to taxonomists for standard genome sequencing and annotation.</title>
        <authorList>
            <consortium name="The Broad Institute Genomics Platform"/>
            <consortium name="The Broad Institute Genome Sequencing Center for Infectious Disease"/>
            <person name="Wu L."/>
            <person name="Ma J."/>
        </authorList>
    </citation>
    <scope>NUCLEOTIDE SEQUENCE [LARGE SCALE GENOMIC DNA]</scope>
    <source>
        <strain evidence="4">JCM 4816</strain>
    </source>
</reference>
<evidence type="ECO:0008006" key="5">
    <source>
        <dbReference type="Google" id="ProtNLM"/>
    </source>
</evidence>
<protein>
    <recommendedName>
        <fullName evidence="5">ATP-binding protein</fullName>
    </recommendedName>
</protein>
<evidence type="ECO:0000256" key="2">
    <source>
        <dbReference type="SAM" id="SignalP"/>
    </source>
</evidence>
<sequence>MQSIRAAAALTACVSAPALAVAGATAAHAAGMTPEQAQAVEQQVAPEQVPFTVPLGGLFEHITGKPSSAGVQGAIPASPLAPPTTAGQGAGPDLVPDPLVPPLQTGDRTPALDLSAPLPTTTGTLADDAAHLGLPAAPVHGLGAGLGLGHPVSYDGPGMTRAMPADQTLPQLDLDHLAPAVQAPTMQTSPGGRLSVDQKTSDASLLQPLDGVIASANGALHQAG</sequence>
<keyword evidence="2" id="KW-0732">Signal</keyword>
<proteinExistence type="predicted"/>
<feature type="region of interest" description="Disordered" evidence="1">
    <location>
        <begin position="67"/>
        <end position="120"/>
    </location>
</feature>
<gene>
    <name evidence="3" type="ORF">ACFP3V_06990</name>
</gene>
<feature type="signal peptide" evidence="2">
    <location>
        <begin position="1"/>
        <end position="29"/>
    </location>
</feature>
<evidence type="ECO:0000313" key="3">
    <source>
        <dbReference type="EMBL" id="MFC5906959.1"/>
    </source>
</evidence>
<comment type="caution">
    <text evidence="3">The sequence shown here is derived from an EMBL/GenBank/DDBJ whole genome shotgun (WGS) entry which is preliminary data.</text>
</comment>
<keyword evidence="4" id="KW-1185">Reference proteome</keyword>
<evidence type="ECO:0000313" key="4">
    <source>
        <dbReference type="Proteomes" id="UP001596174"/>
    </source>
</evidence>
<name>A0ABW1FWT5_9ACTN</name>
<dbReference type="Proteomes" id="UP001596174">
    <property type="component" value="Unassembled WGS sequence"/>
</dbReference>
<dbReference type="EMBL" id="JBHSQJ010000022">
    <property type="protein sequence ID" value="MFC5906959.1"/>
    <property type="molecule type" value="Genomic_DNA"/>
</dbReference>
<accession>A0ABW1FWT5</accession>
<dbReference type="RefSeq" id="WP_380580897.1">
    <property type="nucleotide sequence ID" value="NZ_JBHSQJ010000022.1"/>
</dbReference>